<dbReference type="Proteomes" id="UP001530315">
    <property type="component" value="Unassembled WGS sequence"/>
</dbReference>
<feature type="region of interest" description="Disordered" evidence="1">
    <location>
        <begin position="166"/>
        <end position="191"/>
    </location>
</feature>
<evidence type="ECO:0000256" key="2">
    <source>
        <dbReference type="SAM" id="Phobius"/>
    </source>
</evidence>
<protein>
    <submittedName>
        <fullName evidence="3">Uncharacterized protein</fullName>
    </submittedName>
</protein>
<proteinExistence type="predicted"/>
<keyword evidence="4" id="KW-1185">Reference proteome</keyword>
<keyword evidence="2" id="KW-1133">Transmembrane helix</keyword>
<comment type="caution">
    <text evidence="3">The sequence shown here is derived from an EMBL/GenBank/DDBJ whole genome shotgun (WGS) entry which is preliminary data.</text>
</comment>
<accession>A0ABD3NV81</accession>
<keyword evidence="2" id="KW-0472">Membrane</keyword>
<feature type="transmembrane region" description="Helical" evidence="2">
    <location>
        <begin position="101"/>
        <end position="124"/>
    </location>
</feature>
<name>A0ABD3NV81_9STRA</name>
<sequence length="238" mass="27074">MLLLDLKETGYFLLTKYSAARKQNSFTNHAGKIALIIHSLVPLLTAESVAILAMEPSPLADECYHHHRERLSLDAIVSTVKSFCWETMSIIPSVLVRLLPVARFACWLMIYFLHDFCLVLAYILQRLARHAKDAALCLEAVKIRASKRSMRSQTLTMEPFRAASHVNEAGDSRDGDDSTEETDMDENFHHGVSHRARVRARSDAMGVRDTSAVMTKKELGQERVRAFHERRRRRGLKV</sequence>
<evidence type="ECO:0000256" key="1">
    <source>
        <dbReference type="SAM" id="MobiDB-lite"/>
    </source>
</evidence>
<evidence type="ECO:0000313" key="4">
    <source>
        <dbReference type="Proteomes" id="UP001530315"/>
    </source>
</evidence>
<dbReference type="AlphaFoldDB" id="A0ABD3NV81"/>
<evidence type="ECO:0000313" key="3">
    <source>
        <dbReference type="EMBL" id="KAL3779219.1"/>
    </source>
</evidence>
<keyword evidence="2" id="KW-0812">Transmembrane</keyword>
<dbReference type="EMBL" id="JALLAZ020001178">
    <property type="protein sequence ID" value="KAL3779219.1"/>
    <property type="molecule type" value="Genomic_DNA"/>
</dbReference>
<gene>
    <name evidence="3" type="ORF">ACHAW5_009990</name>
</gene>
<organism evidence="3 4">
    <name type="scientific">Stephanodiscus triporus</name>
    <dbReference type="NCBI Taxonomy" id="2934178"/>
    <lineage>
        <taxon>Eukaryota</taxon>
        <taxon>Sar</taxon>
        <taxon>Stramenopiles</taxon>
        <taxon>Ochrophyta</taxon>
        <taxon>Bacillariophyta</taxon>
        <taxon>Coscinodiscophyceae</taxon>
        <taxon>Thalassiosirophycidae</taxon>
        <taxon>Stephanodiscales</taxon>
        <taxon>Stephanodiscaceae</taxon>
        <taxon>Stephanodiscus</taxon>
    </lineage>
</organism>
<reference evidence="3 4" key="1">
    <citation type="submission" date="2024-10" db="EMBL/GenBank/DDBJ databases">
        <title>Updated reference genomes for cyclostephanoid diatoms.</title>
        <authorList>
            <person name="Roberts W.R."/>
            <person name="Alverson A.J."/>
        </authorList>
    </citation>
    <scope>NUCLEOTIDE SEQUENCE [LARGE SCALE GENOMIC DNA]</scope>
    <source>
        <strain evidence="3 4">AJA276-08</strain>
    </source>
</reference>